<evidence type="ECO:0000313" key="6">
    <source>
        <dbReference type="EMBL" id="RDE07386.1"/>
    </source>
</evidence>
<evidence type="ECO:0000313" key="7">
    <source>
        <dbReference type="Proteomes" id="UP000253918"/>
    </source>
</evidence>
<proteinExistence type="inferred from homology"/>
<protein>
    <recommendedName>
        <fullName evidence="3">17 kDa surface antigen</fullName>
    </recommendedName>
</protein>
<dbReference type="EMBL" id="QQNB01000001">
    <property type="protein sequence ID" value="RDE07386.1"/>
    <property type="molecule type" value="Genomic_DNA"/>
</dbReference>
<keyword evidence="7" id="KW-1185">Reference proteome</keyword>
<evidence type="ECO:0000256" key="1">
    <source>
        <dbReference type="ARBA" id="ARBA00004459"/>
    </source>
</evidence>
<dbReference type="GO" id="GO:0009279">
    <property type="term" value="C:cell outer membrane"/>
    <property type="evidence" value="ECO:0007669"/>
    <property type="project" value="UniProtKB-SubCell"/>
</dbReference>
<dbReference type="Pfam" id="PF05433">
    <property type="entry name" value="Rick_17kDa_Anti"/>
    <property type="match status" value="1"/>
</dbReference>
<evidence type="ECO:0000259" key="5">
    <source>
        <dbReference type="Pfam" id="PF05433"/>
    </source>
</evidence>
<gene>
    <name evidence="6" type="ORF">DVW87_00100</name>
</gene>
<sequence length="98" mass="9828">MALGAFSLALPTSMVVSAVGPMGKAEAKRHLKYSKKRGRYVCHKSGGTTGAIVGGIGGALLGRTIDTGGDRTAGTLIGGGAGALAGREIDRGSKRRNC</sequence>
<comment type="similarity">
    <text evidence="2">Belongs to the rickettsiale 17 kDa surface antigen family.</text>
</comment>
<feature type="domain" description="Glycine zipper 2TM" evidence="5">
    <location>
        <begin position="50"/>
        <end position="89"/>
    </location>
</feature>
<dbReference type="InterPro" id="IPR008816">
    <property type="entry name" value="Gly_zipper_2TM_dom"/>
</dbReference>
<evidence type="ECO:0000256" key="3">
    <source>
        <dbReference type="ARBA" id="ARBA00015281"/>
    </source>
</evidence>
<name>A0A369VYA9_9SPHN</name>
<comment type="subcellular location">
    <subcellularLocation>
        <location evidence="1">Cell outer membrane</location>
        <topology evidence="1">Lipid-anchor</topology>
    </subcellularLocation>
</comment>
<dbReference type="AlphaFoldDB" id="A0A369VYA9"/>
<evidence type="ECO:0000256" key="4">
    <source>
        <dbReference type="ARBA" id="ARBA00023288"/>
    </source>
</evidence>
<dbReference type="Proteomes" id="UP000253918">
    <property type="component" value="Unassembled WGS sequence"/>
</dbReference>
<comment type="caution">
    <text evidence="6">The sequence shown here is derived from an EMBL/GenBank/DDBJ whole genome shotgun (WGS) entry which is preliminary data.</text>
</comment>
<evidence type="ECO:0000256" key="2">
    <source>
        <dbReference type="ARBA" id="ARBA00008681"/>
    </source>
</evidence>
<keyword evidence="4" id="KW-0449">Lipoprotein</keyword>
<reference evidence="6 7" key="1">
    <citation type="submission" date="2018-07" db="EMBL/GenBank/DDBJ databases">
        <title>a novel species of Sphingomonas isolated from the rhizosphere soil of Araceae plant.</title>
        <authorList>
            <person name="Zhiyong W."/>
            <person name="Qinglan Z."/>
            <person name="Zhiwei F."/>
            <person name="Ding X."/>
            <person name="Gejiao W."/>
            <person name="Shixue Z."/>
        </authorList>
    </citation>
    <scope>NUCLEOTIDE SEQUENCE [LARGE SCALE GENOMIC DNA]</scope>
    <source>
        <strain evidence="6 7">WZY 27</strain>
    </source>
</reference>
<accession>A0A369VYA9</accession>
<organism evidence="6 7">
    <name type="scientific">Sphingomonas aracearum</name>
    <dbReference type="NCBI Taxonomy" id="2283317"/>
    <lineage>
        <taxon>Bacteria</taxon>
        <taxon>Pseudomonadati</taxon>
        <taxon>Pseudomonadota</taxon>
        <taxon>Alphaproteobacteria</taxon>
        <taxon>Sphingomonadales</taxon>
        <taxon>Sphingomonadaceae</taxon>
        <taxon>Sphingomonas</taxon>
    </lineage>
</organism>